<dbReference type="InterPro" id="IPR050095">
    <property type="entry name" value="ECF_ABC_transporter_ATP-bd"/>
</dbReference>
<evidence type="ECO:0000256" key="3">
    <source>
        <dbReference type="ARBA" id="ARBA00022741"/>
    </source>
</evidence>
<evidence type="ECO:0000256" key="2">
    <source>
        <dbReference type="ARBA" id="ARBA00022448"/>
    </source>
</evidence>
<dbReference type="GO" id="GO:0005524">
    <property type="term" value="F:ATP binding"/>
    <property type="evidence" value="ECO:0007669"/>
    <property type="project" value="UniProtKB-KW"/>
</dbReference>
<dbReference type="SUPFAM" id="SSF52540">
    <property type="entry name" value="P-loop containing nucleoside triphosphate hydrolases"/>
    <property type="match status" value="1"/>
</dbReference>
<evidence type="ECO:0000256" key="4">
    <source>
        <dbReference type="ARBA" id="ARBA00022840"/>
    </source>
</evidence>
<dbReference type="STRING" id="156980.SAMN04489745_1974"/>
<dbReference type="EMBL" id="FNSN01000003">
    <property type="protein sequence ID" value="SEC06737.1"/>
    <property type="molecule type" value="Genomic_DNA"/>
</dbReference>
<dbReference type="SMART" id="SM00382">
    <property type="entry name" value="AAA"/>
    <property type="match status" value="1"/>
</dbReference>
<gene>
    <name evidence="6" type="ORF">SAMN04489745_1974</name>
</gene>
<dbReference type="Gene3D" id="3.40.50.300">
    <property type="entry name" value="P-loop containing nucleotide triphosphate hydrolases"/>
    <property type="match status" value="1"/>
</dbReference>
<dbReference type="PROSITE" id="PS50893">
    <property type="entry name" value="ABC_TRANSPORTER_2"/>
    <property type="match status" value="1"/>
</dbReference>
<reference evidence="6 7" key="1">
    <citation type="submission" date="2016-10" db="EMBL/GenBank/DDBJ databases">
        <authorList>
            <person name="de Groot N.N."/>
        </authorList>
    </citation>
    <scope>NUCLEOTIDE SEQUENCE [LARGE SCALE GENOMIC DNA]</scope>
    <source>
        <strain evidence="6 7">DSM 10495</strain>
    </source>
</reference>
<dbReference type="Proteomes" id="UP000182652">
    <property type="component" value="Unassembled WGS sequence"/>
</dbReference>
<proteinExistence type="inferred from homology"/>
<name>A0A1H4PH23_9MICC</name>
<dbReference type="InterPro" id="IPR015856">
    <property type="entry name" value="ABC_transpr_CbiO/EcfA_su"/>
</dbReference>
<dbReference type="GO" id="GO:0043190">
    <property type="term" value="C:ATP-binding cassette (ABC) transporter complex"/>
    <property type="evidence" value="ECO:0007669"/>
    <property type="project" value="TreeGrafter"/>
</dbReference>
<accession>A0A1H4PH23</accession>
<dbReference type="GO" id="GO:0042626">
    <property type="term" value="F:ATPase-coupled transmembrane transporter activity"/>
    <property type="evidence" value="ECO:0007669"/>
    <property type="project" value="TreeGrafter"/>
</dbReference>
<organism evidence="6 7">
    <name type="scientific">Arthrobacter woluwensis</name>
    <dbReference type="NCBI Taxonomy" id="156980"/>
    <lineage>
        <taxon>Bacteria</taxon>
        <taxon>Bacillati</taxon>
        <taxon>Actinomycetota</taxon>
        <taxon>Actinomycetes</taxon>
        <taxon>Micrococcales</taxon>
        <taxon>Micrococcaceae</taxon>
        <taxon>Arthrobacter</taxon>
    </lineage>
</organism>
<comment type="similarity">
    <text evidence="1">Belongs to the ABC transporter superfamily.</text>
</comment>
<dbReference type="InterPro" id="IPR017871">
    <property type="entry name" value="ABC_transporter-like_CS"/>
</dbReference>
<keyword evidence="7" id="KW-1185">Reference proteome</keyword>
<dbReference type="AlphaFoldDB" id="A0A1H4PH23"/>
<feature type="domain" description="ABC transporter" evidence="5">
    <location>
        <begin position="4"/>
        <end position="235"/>
    </location>
</feature>
<protein>
    <submittedName>
        <fullName evidence="6">Biotin transport system ATP-binding protein</fullName>
    </submittedName>
</protein>
<keyword evidence="2" id="KW-0813">Transport</keyword>
<evidence type="ECO:0000313" key="6">
    <source>
        <dbReference type="EMBL" id="SEC06737.1"/>
    </source>
</evidence>
<dbReference type="PANTHER" id="PTHR43553">
    <property type="entry name" value="HEAVY METAL TRANSPORTER"/>
    <property type="match status" value="1"/>
</dbReference>
<dbReference type="CDD" id="cd03225">
    <property type="entry name" value="ABC_cobalt_CbiO_domain1"/>
    <property type="match status" value="1"/>
</dbReference>
<evidence type="ECO:0000256" key="1">
    <source>
        <dbReference type="ARBA" id="ARBA00005417"/>
    </source>
</evidence>
<dbReference type="InterPro" id="IPR003593">
    <property type="entry name" value="AAA+_ATPase"/>
</dbReference>
<dbReference type="PANTHER" id="PTHR43553:SF24">
    <property type="entry name" value="ENERGY-COUPLING FACTOR TRANSPORTER ATP-BINDING PROTEIN ECFA1"/>
    <property type="match status" value="1"/>
</dbReference>
<sequence length="235" mass="26125">MSAIELRDVVVRVSADDERPARTILDVPRLDLEERRVGVLGANGSGKSTLLRLLNGLQEPTSGTVSVHGRDTRREGRGVRTEVGFVFTDPLSQLVMPTGREDLELSLRRTVPRKDRRARAEEILTRFGLLHLADQSVYELSGGERQLMALASVLAVEPRVLVLDEPSTLLDLRNRELLRRTLAGLPQQIVLATHDLELVLDMERVLVVENARVVFDGGAADAVAHYRRLCLAERS</sequence>
<dbReference type="RefSeq" id="WP_066212190.1">
    <property type="nucleotide sequence ID" value="NZ_FNSN01000003.1"/>
</dbReference>
<dbReference type="InterPro" id="IPR003439">
    <property type="entry name" value="ABC_transporter-like_ATP-bd"/>
</dbReference>
<keyword evidence="3" id="KW-0547">Nucleotide-binding</keyword>
<keyword evidence="4 6" id="KW-0067">ATP-binding</keyword>
<dbReference type="InterPro" id="IPR027417">
    <property type="entry name" value="P-loop_NTPase"/>
</dbReference>
<dbReference type="PROSITE" id="PS00211">
    <property type="entry name" value="ABC_TRANSPORTER_1"/>
    <property type="match status" value="1"/>
</dbReference>
<dbReference type="GO" id="GO:0016887">
    <property type="term" value="F:ATP hydrolysis activity"/>
    <property type="evidence" value="ECO:0007669"/>
    <property type="project" value="InterPro"/>
</dbReference>
<dbReference type="Pfam" id="PF00005">
    <property type="entry name" value="ABC_tran"/>
    <property type="match status" value="1"/>
</dbReference>
<evidence type="ECO:0000259" key="5">
    <source>
        <dbReference type="PROSITE" id="PS50893"/>
    </source>
</evidence>
<evidence type="ECO:0000313" key="7">
    <source>
        <dbReference type="Proteomes" id="UP000182652"/>
    </source>
</evidence>